<dbReference type="EMBL" id="JBHSLN010000086">
    <property type="protein sequence ID" value="MFC5299167.1"/>
    <property type="molecule type" value="Genomic_DNA"/>
</dbReference>
<keyword evidence="1" id="KW-0472">Membrane</keyword>
<proteinExistence type="predicted"/>
<accession>A0ABW0FIQ6</accession>
<evidence type="ECO:0000256" key="1">
    <source>
        <dbReference type="SAM" id="Phobius"/>
    </source>
</evidence>
<evidence type="ECO:0008006" key="4">
    <source>
        <dbReference type="Google" id="ProtNLM"/>
    </source>
</evidence>
<gene>
    <name evidence="2" type="ORF">ACFPK8_16755</name>
</gene>
<keyword evidence="3" id="KW-1185">Reference proteome</keyword>
<dbReference type="RefSeq" id="WP_193116566.1">
    <property type="nucleotide sequence ID" value="NZ_BAAAIR010000042.1"/>
</dbReference>
<dbReference type="Proteomes" id="UP001595937">
    <property type="component" value="Unassembled WGS sequence"/>
</dbReference>
<name>A0ABW0FIQ6_9MICO</name>
<evidence type="ECO:0000313" key="2">
    <source>
        <dbReference type="EMBL" id="MFC5299167.1"/>
    </source>
</evidence>
<feature type="transmembrane region" description="Helical" evidence="1">
    <location>
        <begin position="20"/>
        <end position="44"/>
    </location>
</feature>
<keyword evidence="1" id="KW-1133">Transmembrane helix</keyword>
<protein>
    <recommendedName>
        <fullName evidence="4">PH domain-containing protein</fullName>
    </recommendedName>
</protein>
<comment type="caution">
    <text evidence="2">The sequence shown here is derived from an EMBL/GenBank/DDBJ whole genome shotgun (WGS) entry which is preliminary data.</text>
</comment>
<dbReference type="GeneID" id="303297781"/>
<keyword evidence="1" id="KW-0812">Transmembrane</keyword>
<feature type="transmembrane region" description="Helical" evidence="1">
    <location>
        <begin position="50"/>
        <end position="72"/>
    </location>
</feature>
<evidence type="ECO:0000313" key="3">
    <source>
        <dbReference type="Proteomes" id="UP001595937"/>
    </source>
</evidence>
<organism evidence="2 3">
    <name type="scientific">Brachybacterium tyrofermentans</name>
    <dbReference type="NCBI Taxonomy" id="47848"/>
    <lineage>
        <taxon>Bacteria</taxon>
        <taxon>Bacillati</taxon>
        <taxon>Actinomycetota</taxon>
        <taxon>Actinomycetes</taxon>
        <taxon>Micrococcales</taxon>
        <taxon>Dermabacteraceae</taxon>
        <taxon>Brachybacterium</taxon>
    </lineage>
</organism>
<reference evidence="3" key="1">
    <citation type="journal article" date="2019" name="Int. J. Syst. Evol. Microbiol.">
        <title>The Global Catalogue of Microorganisms (GCM) 10K type strain sequencing project: providing services to taxonomists for standard genome sequencing and annotation.</title>
        <authorList>
            <consortium name="The Broad Institute Genomics Platform"/>
            <consortium name="The Broad Institute Genome Sequencing Center for Infectious Disease"/>
            <person name="Wu L."/>
            <person name="Ma J."/>
        </authorList>
    </citation>
    <scope>NUCLEOTIDE SEQUENCE [LARGE SCALE GENOMIC DNA]</scope>
    <source>
        <strain evidence="3">CGMCC 1.16455</strain>
    </source>
</reference>
<sequence>MSETSALGSRIRRCRPSVHLSHALPYLGCIPAVLVLMSLGSVLLGDGGEVGTLLLVAVAYLVFTGFVCAVQWSAYLDLHEKGLVVGRSVLGRRRPMRYTELDPTTLRVFSGIDTVRGGLHAPIWANWHITGGADLAVTFLGPRRGRRLPPVPRPPAPGNGIVLFGARDAAQIAAEIRTGLEREGCPPHLARWSEQLGIEALTGTSADAQEQIPGMRAHRTS</sequence>